<dbReference type="WBParaSite" id="nRc.2.0.1.t00022-RA">
    <property type="protein sequence ID" value="nRc.2.0.1.t00022-RA"/>
    <property type="gene ID" value="nRc.2.0.1.g00022"/>
</dbReference>
<evidence type="ECO:0000313" key="2">
    <source>
        <dbReference type="WBParaSite" id="nRc.2.0.1.t00022-RA"/>
    </source>
</evidence>
<reference evidence="2" key="1">
    <citation type="submission" date="2022-11" db="UniProtKB">
        <authorList>
            <consortium name="WormBaseParasite"/>
        </authorList>
    </citation>
    <scope>IDENTIFICATION</scope>
</reference>
<sequence length="200" mass="21574">MTKPICPSDCPCKITPPPLPPPLHQAEAGAYLHGAHYQGEFPAGPDLYVSAKPQPFLSSPGQDGHMYSDFGEQLESTSTTDEALVTMTVGPCCCSKGVVPYPAIFVQQWSGWTPTFTLASDRTALAPAKKLFNTWKQAFVSRGIAPVSILGSQTVGLMDFFTGTKMKSSCPGTSQDSIIYLSKIGKCQYIIPIGWFISEM</sequence>
<evidence type="ECO:0000313" key="1">
    <source>
        <dbReference type="Proteomes" id="UP000887565"/>
    </source>
</evidence>
<name>A0A915HF62_ROMCU</name>
<accession>A0A915HF62</accession>
<organism evidence="1 2">
    <name type="scientific">Romanomermis culicivorax</name>
    <name type="common">Nematode worm</name>
    <dbReference type="NCBI Taxonomy" id="13658"/>
    <lineage>
        <taxon>Eukaryota</taxon>
        <taxon>Metazoa</taxon>
        <taxon>Ecdysozoa</taxon>
        <taxon>Nematoda</taxon>
        <taxon>Enoplea</taxon>
        <taxon>Dorylaimia</taxon>
        <taxon>Mermithida</taxon>
        <taxon>Mermithoidea</taxon>
        <taxon>Mermithidae</taxon>
        <taxon>Romanomermis</taxon>
    </lineage>
</organism>
<protein>
    <submittedName>
        <fullName evidence="2">Uncharacterized protein</fullName>
    </submittedName>
</protein>
<dbReference type="Proteomes" id="UP000887565">
    <property type="component" value="Unplaced"/>
</dbReference>
<keyword evidence="1" id="KW-1185">Reference proteome</keyword>
<proteinExistence type="predicted"/>
<dbReference type="AlphaFoldDB" id="A0A915HF62"/>